<dbReference type="Pfam" id="PF00046">
    <property type="entry name" value="Homeodomain"/>
    <property type="match status" value="1"/>
</dbReference>
<keyword evidence="6" id="KW-1185">Reference proteome</keyword>
<organism evidence="5 6">
    <name type="scientific">Hymenoscyphus albidus</name>
    <dbReference type="NCBI Taxonomy" id="595503"/>
    <lineage>
        <taxon>Eukaryota</taxon>
        <taxon>Fungi</taxon>
        <taxon>Dikarya</taxon>
        <taxon>Ascomycota</taxon>
        <taxon>Pezizomycotina</taxon>
        <taxon>Leotiomycetes</taxon>
        <taxon>Helotiales</taxon>
        <taxon>Helotiaceae</taxon>
        <taxon>Hymenoscyphus</taxon>
    </lineage>
</organism>
<feature type="region of interest" description="Disordered" evidence="3">
    <location>
        <begin position="51"/>
        <end position="139"/>
    </location>
</feature>
<gene>
    <name evidence="5" type="ORF">HYALB_00005164</name>
</gene>
<protein>
    <recommendedName>
        <fullName evidence="4">Homeobox domain-containing protein</fullName>
    </recommendedName>
</protein>
<dbReference type="EMBL" id="CAJVRM010000351">
    <property type="protein sequence ID" value="CAG8979991.1"/>
    <property type="molecule type" value="Genomic_DNA"/>
</dbReference>
<proteinExistence type="predicted"/>
<sequence>MTGPFKPPQEKALKESYARDCNPTIGETILLVHATGLEKLQVTRWFGRRRSEARGRGEELKTVNAEKNGRTAHSMIDLVDDGEIGKGGGEDGGKERRKEKDDGGDFGKKGVKEEEDEEKLEDPLKECGVVASVEDSPDQ</sequence>
<reference evidence="5" key="1">
    <citation type="submission" date="2021-07" db="EMBL/GenBank/DDBJ databases">
        <authorList>
            <person name="Durling M."/>
        </authorList>
    </citation>
    <scope>NUCLEOTIDE SEQUENCE</scope>
</reference>
<feature type="domain" description="Homeobox" evidence="4">
    <location>
        <begin position="1"/>
        <end position="56"/>
    </location>
</feature>
<dbReference type="GO" id="GO:0003677">
    <property type="term" value="F:DNA binding"/>
    <property type="evidence" value="ECO:0007669"/>
    <property type="project" value="UniProtKB-UniRule"/>
</dbReference>
<keyword evidence="1 2" id="KW-0238">DNA-binding</keyword>
<dbReference type="InterPro" id="IPR001356">
    <property type="entry name" value="HD"/>
</dbReference>
<dbReference type="CDD" id="cd00086">
    <property type="entry name" value="homeodomain"/>
    <property type="match status" value="1"/>
</dbReference>
<dbReference type="AlphaFoldDB" id="A0A9N9LWQ8"/>
<dbReference type="Gene3D" id="1.10.10.60">
    <property type="entry name" value="Homeodomain-like"/>
    <property type="match status" value="1"/>
</dbReference>
<accession>A0A9N9LWQ8</accession>
<evidence type="ECO:0000256" key="2">
    <source>
        <dbReference type="RuleBase" id="RU000682"/>
    </source>
</evidence>
<dbReference type="OrthoDB" id="10480767at2759"/>
<dbReference type="InterPro" id="IPR009057">
    <property type="entry name" value="Homeodomain-like_sf"/>
</dbReference>
<evidence type="ECO:0000259" key="4">
    <source>
        <dbReference type="PROSITE" id="PS50071"/>
    </source>
</evidence>
<feature type="compositionally biased region" description="Basic and acidic residues" evidence="3">
    <location>
        <begin position="51"/>
        <end position="61"/>
    </location>
</feature>
<evidence type="ECO:0000313" key="6">
    <source>
        <dbReference type="Proteomes" id="UP000701801"/>
    </source>
</evidence>
<dbReference type="Proteomes" id="UP000701801">
    <property type="component" value="Unassembled WGS sequence"/>
</dbReference>
<name>A0A9N9LWQ8_9HELO</name>
<dbReference type="GO" id="GO:0005634">
    <property type="term" value="C:nucleus"/>
    <property type="evidence" value="ECO:0007669"/>
    <property type="project" value="UniProtKB-SubCell"/>
</dbReference>
<keyword evidence="1 2" id="KW-0371">Homeobox</keyword>
<feature type="DNA-binding region" description="Homeobox" evidence="1">
    <location>
        <begin position="3"/>
        <end position="57"/>
    </location>
</feature>
<dbReference type="SMART" id="SM00389">
    <property type="entry name" value="HOX"/>
    <property type="match status" value="1"/>
</dbReference>
<evidence type="ECO:0000256" key="1">
    <source>
        <dbReference type="PROSITE-ProRule" id="PRU00108"/>
    </source>
</evidence>
<keyword evidence="1 2" id="KW-0539">Nucleus</keyword>
<feature type="compositionally biased region" description="Basic and acidic residues" evidence="3">
    <location>
        <begin position="88"/>
        <end position="112"/>
    </location>
</feature>
<dbReference type="PROSITE" id="PS50071">
    <property type="entry name" value="HOMEOBOX_2"/>
    <property type="match status" value="1"/>
</dbReference>
<comment type="caution">
    <text evidence="5">The sequence shown here is derived from an EMBL/GenBank/DDBJ whole genome shotgun (WGS) entry which is preliminary data.</text>
</comment>
<evidence type="ECO:0000256" key="3">
    <source>
        <dbReference type="SAM" id="MobiDB-lite"/>
    </source>
</evidence>
<evidence type="ECO:0000313" key="5">
    <source>
        <dbReference type="EMBL" id="CAG8979991.1"/>
    </source>
</evidence>
<comment type="subcellular location">
    <subcellularLocation>
        <location evidence="1 2">Nucleus</location>
    </subcellularLocation>
</comment>
<dbReference type="SUPFAM" id="SSF46689">
    <property type="entry name" value="Homeodomain-like"/>
    <property type="match status" value="1"/>
</dbReference>